<protein>
    <recommendedName>
        <fullName evidence="4">DUF3139 domain-containing protein</fullName>
    </recommendedName>
</protein>
<feature type="transmembrane region" description="Helical" evidence="1">
    <location>
        <begin position="6"/>
        <end position="23"/>
    </location>
</feature>
<keyword evidence="1" id="KW-0472">Membrane</keyword>
<evidence type="ECO:0000313" key="2">
    <source>
        <dbReference type="EMBL" id="SCY93712.1"/>
    </source>
</evidence>
<reference evidence="3" key="1">
    <citation type="submission" date="2016-10" db="EMBL/GenBank/DDBJ databases">
        <authorList>
            <person name="Varghese N."/>
            <person name="Submissions S."/>
        </authorList>
    </citation>
    <scope>NUCLEOTIDE SEQUENCE [LARGE SCALE GENOMIC DNA]</scope>
    <source>
        <strain evidence="3">BL9</strain>
    </source>
</reference>
<dbReference type="EMBL" id="FMVM01000012">
    <property type="protein sequence ID" value="SCY93712.1"/>
    <property type="molecule type" value="Genomic_DNA"/>
</dbReference>
<keyword evidence="1" id="KW-1133">Transmembrane helix</keyword>
<sequence length="95" mass="11123">MKLLKTSLAVVAIIIIASFAWYGSYKSDMKKLEDELRTYLTVEKGIDEQTITSITARRSKMPMYPVVVKFKDNPEEHIYYYREDEWIQLAPDPNS</sequence>
<evidence type="ECO:0000256" key="1">
    <source>
        <dbReference type="SAM" id="Phobius"/>
    </source>
</evidence>
<evidence type="ECO:0000313" key="3">
    <source>
        <dbReference type="Proteomes" id="UP000198538"/>
    </source>
</evidence>
<proteinExistence type="predicted"/>
<dbReference type="RefSeq" id="WP_090922659.1">
    <property type="nucleotide sequence ID" value="NZ_FMVM01000012.1"/>
</dbReference>
<name>A0A1G5JZ49_9BACL</name>
<organism evidence="2 3">
    <name type="scientific">Paenibacillus polysaccharolyticus</name>
    <dbReference type="NCBI Taxonomy" id="582692"/>
    <lineage>
        <taxon>Bacteria</taxon>
        <taxon>Bacillati</taxon>
        <taxon>Bacillota</taxon>
        <taxon>Bacilli</taxon>
        <taxon>Bacillales</taxon>
        <taxon>Paenibacillaceae</taxon>
        <taxon>Paenibacillus</taxon>
    </lineage>
</organism>
<dbReference type="AlphaFoldDB" id="A0A1G5JZ49"/>
<dbReference type="STRING" id="582692.SAMN05720606_112195"/>
<evidence type="ECO:0008006" key="4">
    <source>
        <dbReference type="Google" id="ProtNLM"/>
    </source>
</evidence>
<keyword evidence="1" id="KW-0812">Transmembrane</keyword>
<dbReference type="Proteomes" id="UP000198538">
    <property type="component" value="Unassembled WGS sequence"/>
</dbReference>
<gene>
    <name evidence="2" type="ORF">SAMN05720606_112195</name>
</gene>
<accession>A0A1G5JZ49</accession>
<keyword evidence="3" id="KW-1185">Reference proteome</keyword>